<dbReference type="NCBIfam" id="NF012200">
    <property type="entry name" value="choice_anch_D"/>
    <property type="match status" value="2"/>
</dbReference>
<dbReference type="STRING" id="234267.Acid_1313"/>
<sequence precursor="true">MTKRLDQGRGFQVLRDRSLTVAALFFAAVSSSFGQVVLVLPDGAPAPGLYDLGAVDSGQIATARFRLRNTSAGAATVSSLSVAGVGFGVNAPSTPFGIPALDAVDFTINFQATGAGSYSAALRADGIAILLTASVLPSLTYRADGANGLVLLTGLDFGAVVRGTAAQRRVTVRNETSVILNIPAISVQGEGFTLAAGAPFGQILQPQQGGEFNVVFSPLATGAGQGTLVIGGRTFPLSGTGTEPPLPKVSLAIDLQPVASARQGNIVIRFDAPAQTTGMGTATLEFGGSADAAIAFASGGRTATFAIASGDTQAVLGFQTGTSAGTITFSVQLGQSTERQSVAIPAAKPTVTASAGVRSSGAVEVRVTGFDNTRTLGGLVFTFYDGAGKTLASVPDDAAADFARFFAASDLGGVFQLRAIFPVGGDASQISSCDVTLANSAGTTIQRIATFSIL</sequence>
<name>Q029I0_SOLUE</name>
<dbReference type="Gene3D" id="2.60.40.10">
    <property type="entry name" value="Immunoglobulins"/>
    <property type="match status" value="2"/>
</dbReference>
<gene>
    <name evidence="1" type="ordered locus">Acid_1313</name>
</gene>
<protein>
    <recommendedName>
        <fullName evidence="2">Abnormal spindle-like microcephaly-associated protein ASH domain-containing protein</fullName>
    </recommendedName>
</protein>
<dbReference type="AlphaFoldDB" id="Q029I0"/>
<dbReference type="eggNOG" id="COG1361">
    <property type="taxonomic scope" value="Bacteria"/>
</dbReference>
<dbReference type="InParanoid" id="Q029I0"/>
<dbReference type="HOGENOM" id="CLU_602547_0_0_0"/>
<accession>Q029I0</accession>
<dbReference type="OrthoDB" id="9940967at2"/>
<evidence type="ECO:0000313" key="1">
    <source>
        <dbReference type="EMBL" id="ABJ82306.1"/>
    </source>
</evidence>
<evidence type="ECO:0008006" key="2">
    <source>
        <dbReference type="Google" id="ProtNLM"/>
    </source>
</evidence>
<reference evidence="1" key="1">
    <citation type="submission" date="2006-10" db="EMBL/GenBank/DDBJ databases">
        <title>Complete sequence of Solibacter usitatus Ellin6076.</title>
        <authorList>
            <consortium name="US DOE Joint Genome Institute"/>
            <person name="Copeland A."/>
            <person name="Lucas S."/>
            <person name="Lapidus A."/>
            <person name="Barry K."/>
            <person name="Detter J.C."/>
            <person name="Glavina del Rio T."/>
            <person name="Hammon N."/>
            <person name="Israni S."/>
            <person name="Dalin E."/>
            <person name="Tice H."/>
            <person name="Pitluck S."/>
            <person name="Thompson L.S."/>
            <person name="Brettin T."/>
            <person name="Bruce D."/>
            <person name="Han C."/>
            <person name="Tapia R."/>
            <person name="Gilna P."/>
            <person name="Schmutz J."/>
            <person name="Larimer F."/>
            <person name="Land M."/>
            <person name="Hauser L."/>
            <person name="Kyrpides N."/>
            <person name="Mikhailova N."/>
            <person name="Janssen P.H."/>
            <person name="Kuske C.R."/>
            <person name="Richardson P."/>
        </authorList>
    </citation>
    <scope>NUCLEOTIDE SEQUENCE</scope>
    <source>
        <strain evidence="1">Ellin6076</strain>
    </source>
</reference>
<organism evidence="1">
    <name type="scientific">Solibacter usitatus (strain Ellin6076)</name>
    <dbReference type="NCBI Taxonomy" id="234267"/>
    <lineage>
        <taxon>Bacteria</taxon>
        <taxon>Pseudomonadati</taxon>
        <taxon>Acidobacteriota</taxon>
        <taxon>Terriglobia</taxon>
        <taxon>Bryobacterales</taxon>
        <taxon>Solibacteraceae</taxon>
        <taxon>Candidatus Solibacter</taxon>
    </lineage>
</organism>
<dbReference type="EMBL" id="CP000473">
    <property type="protein sequence ID" value="ABJ82306.1"/>
    <property type="molecule type" value="Genomic_DNA"/>
</dbReference>
<dbReference type="KEGG" id="sus:Acid_1313"/>
<proteinExistence type="predicted"/>
<dbReference type="InterPro" id="IPR013783">
    <property type="entry name" value="Ig-like_fold"/>
</dbReference>